<feature type="signal peptide" evidence="1">
    <location>
        <begin position="1"/>
        <end position="38"/>
    </location>
</feature>
<dbReference type="InterPro" id="IPR029058">
    <property type="entry name" value="AB_hydrolase_fold"/>
</dbReference>
<dbReference type="RefSeq" id="WP_379084165.1">
    <property type="nucleotide sequence ID" value="NZ_JBHTJO010000001.1"/>
</dbReference>
<dbReference type="PANTHER" id="PTHR34853">
    <property type="match status" value="1"/>
</dbReference>
<dbReference type="GO" id="GO:0016787">
    <property type="term" value="F:hydrolase activity"/>
    <property type="evidence" value="ECO:0007669"/>
    <property type="project" value="UniProtKB-KW"/>
</dbReference>
<dbReference type="EMBL" id="JBHTJO010000001">
    <property type="protein sequence ID" value="MFD0985594.1"/>
    <property type="molecule type" value="Genomic_DNA"/>
</dbReference>
<proteinExistence type="predicted"/>
<accession>A0ABW3J5J7</accession>
<keyword evidence="3" id="KW-1185">Reference proteome</keyword>
<organism evidence="2 3">
    <name type="scientific">Methyloligella solikamskensis</name>
    <dbReference type="NCBI Taxonomy" id="1177756"/>
    <lineage>
        <taxon>Bacteria</taxon>
        <taxon>Pseudomonadati</taxon>
        <taxon>Pseudomonadota</taxon>
        <taxon>Alphaproteobacteria</taxon>
        <taxon>Hyphomicrobiales</taxon>
        <taxon>Hyphomicrobiaceae</taxon>
        <taxon>Methyloligella</taxon>
    </lineage>
</organism>
<dbReference type="PIRSF" id="PIRSF029171">
    <property type="entry name" value="Esterase_LipA"/>
    <property type="match status" value="1"/>
</dbReference>
<dbReference type="SUPFAM" id="SSF53474">
    <property type="entry name" value="alpha/beta-Hydrolases"/>
    <property type="match status" value="1"/>
</dbReference>
<dbReference type="PROSITE" id="PS51257">
    <property type="entry name" value="PROKAR_LIPOPROTEIN"/>
    <property type="match status" value="1"/>
</dbReference>
<dbReference type="Proteomes" id="UP001597102">
    <property type="component" value="Unassembled WGS sequence"/>
</dbReference>
<gene>
    <name evidence="2" type="ORF">ACFQ2F_00595</name>
</gene>
<dbReference type="Gene3D" id="3.40.50.1820">
    <property type="entry name" value="alpha/beta hydrolase"/>
    <property type="match status" value="2"/>
</dbReference>
<comment type="caution">
    <text evidence="2">The sequence shown here is derived from an EMBL/GenBank/DDBJ whole genome shotgun (WGS) entry which is preliminary data.</text>
</comment>
<evidence type="ECO:0000256" key="1">
    <source>
        <dbReference type="SAM" id="SignalP"/>
    </source>
</evidence>
<dbReference type="PANTHER" id="PTHR34853:SF1">
    <property type="entry name" value="LIPASE 5"/>
    <property type="match status" value="1"/>
</dbReference>
<keyword evidence="1" id="KW-0732">Signal</keyword>
<feature type="chain" id="PRO_5045221708" evidence="1">
    <location>
        <begin position="39"/>
        <end position="401"/>
    </location>
</feature>
<evidence type="ECO:0000313" key="2">
    <source>
        <dbReference type="EMBL" id="MFD0985594.1"/>
    </source>
</evidence>
<protein>
    <submittedName>
        <fullName evidence="2">Alpha/beta fold hydrolase</fullName>
    </submittedName>
</protein>
<name>A0ABW3J5J7_9HYPH</name>
<keyword evidence="2" id="KW-0378">Hydrolase</keyword>
<dbReference type="InterPro" id="IPR005152">
    <property type="entry name" value="Lipase_secreted"/>
</dbReference>
<evidence type="ECO:0000313" key="3">
    <source>
        <dbReference type="Proteomes" id="UP001597102"/>
    </source>
</evidence>
<reference evidence="3" key="1">
    <citation type="journal article" date="2019" name="Int. J. Syst. Evol. Microbiol.">
        <title>The Global Catalogue of Microorganisms (GCM) 10K type strain sequencing project: providing services to taxonomists for standard genome sequencing and annotation.</title>
        <authorList>
            <consortium name="The Broad Institute Genomics Platform"/>
            <consortium name="The Broad Institute Genome Sequencing Center for Infectious Disease"/>
            <person name="Wu L."/>
            <person name="Ma J."/>
        </authorList>
    </citation>
    <scope>NUCLEOTIDE SEQUENCE [LARGE SCALE GENOMIC DNA]</scope>
    <source>
        <strain evidence="3">CCUG 61697</strain>
    </source>
</reference>
<dbReference type="Pfam" id="PF03583">
    <property type="entry name" value="LIP"/>
    <property type="match status" value="1"/>
</dbReference>
<sequence>MLCPFKSSFLHQFSFRPFTFLAALLGLLACFGASPAVALYDVNPSEIPGKPGTVIRVWPLQGGGPGGGEAFRILYRSTGLRGEPIAVSGAVFLPGGPAPAGGREIIAYAHPTSGVMPACAPSLRPDTAGMIWGLRQMLQAGYVVAATDYPGLGTNTMHPYLYGVSEARSVLDSVRAARALEHTQASERFVVWGHSQGGQAALFTGQIAGSYAPELKLMGVAAAAPATYLLELFEDDYHDEGGKILTAMALLSWSRIKGVPLKNVVEPQAMDAFMRTAEQCLESPGDALTLQKDAKPLQAGGFLKIDPVKTEPWRSIMQENSTGRQRIPVPVFLAQGTADTTVNPAVTKQYGGALCKQGTRVHFVEMPGTTHTFAARDSVSAALQWMEGRFRGAPAPSSCGG</sequence>